<feature type="repeat" description="PPR" evidence="3">
    <location>
        <begin position="464"/>
        <end position="498"/>
    </location>
</feature>
<dbReference type="PANTHER" id="PTHR47926:SF374">
    <property type="entry name" value="PENTATRICOPEPTIDE REPEAT-CONTAINING PROTEIN"/>
    <property type="match status" value="1"/>
</dbReference>
<dbReference type="EMBL" id="JACGCM010001848">
    <property type="protein sequence ID" value="KAF6148316.1"/>
    <property type="molecule type" value="Genomic_DNA"/>
</dbReference>
<comment type="caution">
    <text evidence="5">The sequence shown here is derived from an EMBL/GenBank/DDBJ whole genome shotgun (WGS) entry which is preliminary data.</text>
</comment>
<comment type="similarity">
    <text evidence="1">Belongs to the PPR family. PCMP-H subfamily.</text>
</comment>
<keyword evidence="4" id="KW-1133">Transmembrane helix</keyword>
<dbReference type="InterPro" id="IPR046960">
    <property type="entry name" value="PPR_At4g14850-like_plant"/>
</dbReference>
<evidence type="ECO:0000256" key="3">
    <source>
        <dbReference type="PROSITE-ProRule" id="PRU00708"/>
    </source>
</evidence>
<dbReference type="Pfam" id="PF13041">
    <property type="entry name" value="PPR_2"/>
    <property type="match status" value="1"/>
</dbReference>
<dbReference type="Proteomes" id="UP000541444">
    <property type="component" value="Unassembled WGS sequence"/>
</dbReference>
<dbReference type="AlphaFoldDB" id="A0A7J7M096"/>
<dbReference type="PANTHER" id="PTHR47926">
    <property type="entry name" value="PENTATRICOPEPTIDE REPEAT-CONTAINING PROTEIN"/>
    <property type="match status" value="1"/>
</dbReference>
<reference evidence="5 6" key="1">
    <citation type="journal article" date="2020" name="IScience">
        <title>Genome Sequencing of the Endangered Kingdonia uniflora (Circaeasteraceae, Ranunculales) Reveals Potential Mechanisms of Evolutionary Specialization.</title>
        <authorList>
            <person name="Sun Y."/>
            <person name="Deng T."/>
            <person name="Zhang A."/>
            <person name="Moore M.J."/>
            <person name="Landis J.B."/>
            <person name="Lin N."/>
            <person name="Zhang H."/>
            <person name="Zhang X."/>
            <person name="Huang J."/>
            <person name="Zhang X."/>
            <person name="Sun H."/>
            <person name="Wang H."/>
        </authorList>
    </citation>
    <scope>NUCLEOTIDE SEQUENCE [LARGE SCALE GENOMIC DNA]</scope>
    <source>
        <strain evidence="5">TB1705</strain>
        <tissue evidence="5">Leaf</tissue>
    </source>
</reference>
<evidence type="ECO:0000313" key="6">
    <source>
        <dbReference type="Proteomes" id="UP000541444"/>
    </source>
</evidence>
<evidence type="ECO:0000313" key="5">
    <source>
        <dbReference type="EMBL" id="KAF6148316.1"/>
    </source>
</evidence>
<dbReference type="GO" id="GO:0009451">
    <property type="term" value="P:RNA modification"/>
    <property type="evidence" value="ECO:0007669"/>
    <property type="project" value="InterPro"/>
</dbReference>
<keyword evidence="2" id="KW-0677">Repeat</keyword>
<accession>A0A7J7M096</accession>
<dbReference type="OrthoDB" id="635740at2759"/>
<dbReference type="GO" id="GO:0003729">
    <property type="term" value="F:mRNA binding"/>
    <property type="evidence" value="ECO:0007669"/>
    <property type="project" value="UniProtKB-ARBA"/>
</dbReference>
<evidence type="ECO:0000256" key="1">
    <source>
        <dbReference type="ARBA" id="ARBA00006643"/>
    </source>
</evidence>
<evidence type="ECO:0008006" key="7">
    <source>
        <dbReference type="Google" id="ProtNLM"/>
    </source>
</evidence>
<dbReference type="Pfam" id="PF20431">
    <property type="entry name" value="E_motif"/>
    <property type="match status" value="1"/>
</dbReference>
<feature type="repeat" description="PPR" evidence="3">
    <location>
        <begin position="226"/>
        <end position="260"/>
    </location>
</feature>
<dbReference type="PROSITE" id="PS51375">
    <property type="entry name" value="PPR"/>
    <property type="match status" value="4"/>
</dbReference>
<dbReference type="FunFam" id="1.25.40.10:FF:000690">
    <property type="entry name" value="Pentatricopeptide repeat-containing protein"/>
    <property type="match status" value="1"/>
</dbReference>
<keyword evidence="4" id="KW-0812">Transmembrane</keyword>
<dbReference type="InterPro" id="IPR002885">
    <property type="entry name" value="PPR_rpt"/>
</dbReference>
<evidence type="ECO:0000256" key="2">
    <source>
        <dbReference type="ARBA" id="ARBA00022737"/>
    </source>
</evidence>
<sequence>MYSKCGEVYESVKVFDEMPVRDTVSWNSMIWGFLGIGDLTMGFGGFRRMYDSGMYRIDQATLTTVLSACDNVDMVCVCEMIHLVVIRNGYERETSVGNALITSYFKCGSEDSGKRVFGEMGFGVNVITWTAVISGFAQGQLYEESLGLYLEMRAGFVEPNSLTYASSLLACSGLRALREGHKIHCLILKSGFQLDLCVESALMDMYSKCGSMEDACCIFDGAEELDDISLTVILVGFAQNGLEEEAIKIFVKMVKANITIDSNVVSAILGVFGDDGSLGLGMQIHSLVIKKRLCSNTFVSNGLINMYSKCGNLEDSVKVFYLTTQKNFVSWNSMIAAFARHGNGFNALQLYENMRLEGVDPTDVTFLSLLHACSHIGLIGKGIELLESMSKVHGISPRTEHFACVVDMLGRAGRLNEAKIFIYGLSVEPGVLVWQALLGACSMHGDSQVGKYAADKLLLAAPESISAYVLMANIYSSERRWEERSEVIKKMKEVGVKKDTGMSWIEIDKKVHTFVVEDTFHSQGEIIYGLLEELYKSMKDEG</sequence>
<keyword evidence="6" id="KW-1185">Reference proteome</keyword>
<dbReference type="NCBIfam" id="TIGR00756">
    <property type="entry name" value="PPR"/>
    <property type="match status" value="2"/>
</dbReference>
<feature type="repeat" description="PPR" evidence="3">
    <location>
        <begin position="125"/>
        <end position="159"/>
    </location>
</feature>
<dbReference type="Pfam" id="PF01535">
    <property type="entry name" value="PPR"/>
    <property type="match status" value="7"/>
</dbReference>
<organism evidence="5 6">
    <name type="scientific">Kingdonia uniflora</name>
    <dbReference type="NCBI Taxonomy" id="39325"/>
    <lineage>
        <taxon>Eukaryota</taxon>
        <taxon>Viridiplantae</taxon>
        <taxon>Streptophyta</taxon>
        <taxon>Embryophyta</taxon>
        <taxon>Tracheophyta</taxon>
        <taxon>Spermatophyta</taxon>
        <taxon>Magnoliopsida</taxon>
        <taxon>Ranunculales</taxon>
        <taxon>Circaeasteraceae</taxon>
        <taxon>Kingdonia</taxon>
    </lineage>
</organism>
<proteinExistence type="inferred from homology"/>
<evidence type="ECO:0000256" key="4">
    <source>
        <dbReference type="SAM" id="Phobius"/>
    </source>
</evidence>
<dbReference type="InterPro" id="IPR011990">
    <property type="entry name" value="TPR-like_helical_dom_sf"/>
</dbReference>
<feature type="repeat" description="PPR" evidence="3">
    <location>
        <begin position="327"/>
        <end position="361"/>
    </location>
</feature>
<dbReference type="Gene3D" id="1.25.40.10">
    <property type="entry name" value="Tetratricopeptide repeat domain"/>
    <property type="match status" value="4"/>
</dbReference>
<name>A0A7J7M096_9MAGN</name>
<dbReference type="InterPro" id="IPR046848">
    <property type="entry name" value="E_motif"/>
</dbReference>
<gene>
    <name evidence="5" type="ORF">GIB67_025535</name>
</gene>
<feature type="transmembrane region" description="Helical" evidence="4">
    <location>
        <begin position="28"/>
        <end position="46"/>
    </location>
</feature>
<protein>
    <recommendedName>
        <fullName evidence="7">Pentatricopeptide repeat-containing protein</fullName>
    </recommendedName>
</protein>
<keyword evidence="4" id="KW-0472">Membrane</keyword>